<dbReference type="Proteomes" id="UP000799439">
    <property type="component" value="Unassembled WGS sequence"/>
</dbReference>
<dbReference type="OrthoDB" id="4991875at2759"/>
<dbReference type="AlphaFoldDB" id="A0A9P4MHS7"/>
<dbReference type="EMBL" id="ML996085">
    <property type="protein sequence ID" value="KAF2153463.1"/>
    <property type="molecule type" value="Genomic_DNA"/>
</dbReference>
<comment type="caution">
    <text evidence="1">The sequence shown here is derived from an EMBL/GenBank/DDBJ whole genome shotgun (WGS) entry which is preliminary data.</text>
</comment>
<name>A0A9P4MHS7_9PEZI</name>
<gene>
    <name evidence="1" type="ORF">K461DRAFT_278271</name>
</gene>
<sequence>MSVSVTASTVVTYILPLGGPGTQDIPPAVSASVVAANPTATTLQLHLDLPPSLTTDGADFPALLLTVGPWATASPAPGVDTSNGTLDATLYGEMSTGLMGGMDVHCDMDGTLIKVCTVRQDNGVMDVGFKYRSEMIPKGMYTPVGVPITVTAGMERLSAVGGKVLVTRGVAESAAAASGVAVTTTSTTAAGDSVATADSGAVFNAASKVYNVDVGIMGLAAVAWKFLLR</sequence>
<organism evidence="1 2">
    <name type="scientific">Myriangium duriaei CBS 260.36</name>
    <dbReference type="NCBI Taxonomy" id="1168546"/>
    <lineage>
        <taxon>Eukaryota</taxon>
        <taxon>Fungi</taxon>
        <taxon>Dikarya</taxon>
        <taxon>Ascomycota</taxon>
        <taxon>Pezizomycotina</taxon>
        <taxon>Dothideomycetes</taxon>
        <taxon>Dothideomycetidae</taxon>
        <taxon>Myriangiales</taxon>
        <taxon>Myriangiaceae</taxon>
        <taxon>Myriangium</taxon>
    </lineage>
</organism>
<evidence type="ECO:0000313" key="2">
    <source>
        <dbReference type="Proteomes" id="UP000799439"/>
    </source>
</evidence>
<evidence type="ECO:0000313" key="1">
    <source>
        <dbReference type="EMBL" id="KAF2153463.1"/>
    </source>
</evidence>
<protein>
    <submittedName>
        <fullName evidence="1">Uncharacterized protein</fullName>
    </submittedName>
</protein>
<accession>A0A9P4MHS7</accession>
<proteinExistence type="predicted"/>
<keyword evidence="2" id="KW-1185">Reference proteome</keyword>
<reference evidence="1" key="1">
    <citation type="journal article" date="2020" name="Stud. Mycol.">
        <title>101 Dothideomycetes genomes: a test case for predicting lifestyles and emergence of pathogens.</title>
        <authorList>
            <person name="Haridas S."/>
            <person name="Albert R."/>
            <person name="Binder M."/>
            <person name="Bloem J."/>
            <person name="Labutti K."/>
            <person name="Salamov A."/>
            <person name="Andreopoulos B."/>
            <person name="Baker S."/>
            <person name="Barry K."/>
            <person name="Bills G."/>
            <person name="Bluhm B."/>
            <person name="Cannon C."/>
            <person name="Castanera R."/>
            <person name="Culley D."/>
            <person name="Daum C."/>
            <person name="Ezra D."/>
            <person name="Gonzalez J."/>
            <person name="Henrissat B."/>
            <person name="Kuo A."/>
            <person name="Liang C."/>
            <person name="Lipzen A."/>
            <person name="Lutzoni F."/>
            <person name="Magnuson J."/>
            <person name="Mondo S."/>
            <person name="Nolan M."/>
            <person name="Ohm R."/>
            <person name="Pangilinan J."/>
            <person name="Park H.-J."/>
            <person name="Ramirez L."/>
            <person name="Alfaro M."/>
            <person name="Sun H."/>
            <person name="Tritt A."/>
            <person name="Yoshinaga Y."/>
            <person name="Zwiers L.-H."/>
            <person name="Turgeon B."/>
            <person name="Goodwin S."/>
            <person name="Spatafora J."/>
            <person name="Crous P."/>
            <person name="Grigoriev I."/>
        </authorList>
    </citation>
    <scope>NUCLEOTIDE SEQUENCE</scope>
    <source>
        <strain evidence="1">CBS 260.36</strain>
    </source>
</reference>